<feature type="transmembrane region" description="Helical" evidence="2">
    <location>
        <begin position="177"/>
        <end position="199"/>
    </location>
</feature>
<feature type="transmembrane region" description="Helical" evidence="2">
    <location>
        <begin position="72"/>
        <end position="97"/>
    </location>
</feature>
<accession>A0A8H3GRK7</accession>
<keyword evidence="2" id="KW-0472">Membrane</keyword>
<keyword evidence="2" id="KW-0812">Transmembrane</keyword>
<dbReference type="AlphaFoldDB" id="A0A8H3GRK7"/>
<feature type="compositionally biased region" description="Basic and acidic residues" evidence="1">
    <location>
        <begin position="357"/>
        <end position="373"/>
    </location>
</feature>
<feature type="compositionally biased region" description="Polar residues" evidence="1">
    <location>
        <begin position="292"/>
        <end position="307"/>
    </location>
</feature>
<protein>
    <recommendedName>
        <fullName evidence="6">Transmembrane protein</fullName>
    </recommendedName>
</protein>
<evidence type="ECO:0000256" key="1">
    <source>
        <dbReference type="SAM" id="MobiDB-lite"/>
    </source>
</evidence>
<feature type="compositionally biased region" description="Low complexity" evidence="1">
    <location>
        <begin position="208"/>
        <end position="220"/>
    </location>
</feature>
<feature type="transmembrane region" description="Helical" evidence="2">
    <location>
        <begin position="30"/>
        <end position="52"/>
    </location>
</feature>
<evidence type="ECO:0000256" key="2">
    <source>
        <dbReference type="SAM" id="Phobius"/>
    </source>
</evidence>
<feature type="compositionally biased region" description="Polar residues" evidence="1">
    <location>
        <begin position="377"/>
        <end position="388"/>
    </location>
</feature>
<dbReference type="Proteomes" id="UP000663840">
    <property type="component" value="Unassembled WGS sequence"/>
</dbReference>
<feature type="region of interest" description="Disordered" evidence="1">
    <location>
        <begin position="287"/>
        <end position="325"/>
    </location>
</feature>
<proteinExistence type="predicted"/>
<dbReference type="EMBL" id="CAJMWR010003741">
    <property type="protein sequence ID" value="CAE6469071.1"/>
    <property type="molecule type" value="Genomic_DNA"/>
</dbReference>
<feature type="transmembrane region" description="Helical" evidence="2">
    <location>
        <begin position="148"/>
        <end position="171"/>
    </location>
</feature>
<feature type="region of interest" description="Disordered" evidence="1">
    <location>
        <begin position="357"/>
        <end position="388"/>
    </location>
</feature>
<dbReference type="PANTHER" id="PTHR38848">
    <property type="entry name" value="G-PROTEIN COUPLED RECEPTORS FAMILY 3 PROFILE DOMAIN-CONTAINING PROTEIN"/>
    <property type="match status" value="1"/>
</dbReference>
<feature type="transmembrane region" description="Helical" evidence="2">
    <location>
        <begin position="117"/>
        <end position="136"/>
    </location>
</feature>
<gene>
    <name evidence="4" type="ORF">RDB_LOCUS113837</name>
</gene>
<name>A0A8H3GRK7_9AGAM</name>
<dbReference type="PANTHER" id="PTHR38848:SF3">
    <property type="entry name" value="G-PROTEIN COUPLED RECEPTORS FAMILY 3 PROFILE DOMAIN-CONTAINING PROTEIN"/>
    <property type="match status" value="1"/>
</dbReference>
<organism evidence="4 5">
    <name type="scientific">Rhizoctonia solani</name>
    <dbReference type="NCBI Taxonomy" id="456999"/>
    <lineage>
        <taxon>Eukaryota</taxon>
        <taxon>Fungi</taxon>
        <taxon>Dikarya</taxon>
        <taxon>Basidiomycota</taxon>
        <taxon>Agaricomycotina</taxon>
        <taxon>Agaricomycetes</taxon>
        <taxon>Cantharellales</taxon>
        <taxon>Ceratobasidiaceae</taxon>
        <taxon>Rhizoctonia</taxon>
    </lineage>
</organism>
<evidence type="ECO:0000256" key="3">
    <source>
        <dbReference type="SAM" id="SignalP"/>
    </source>
</evidence>
<feature type="signal peptide" evidence="3">
    <location>
        <begin position="1"/>
        <end position="18"/>
    </location>
</feature>
<sequence>MLILVVSWLFVFGAGVLIHGVGMATSDDACSAGIVLCTWLYAISKVLIYAYLIEKVRVVWDVVAQPRLTSPIYLVCLFVVIPFCGVPILMMVGRYSFFNDDMSCVIGLRSFSSLTLLVYDLCMNVFLNSMFLWPLLRSKLINPRLRKVALRTLVAAGAALATSIINIATLTAMGHQLGWVCLGSCGTDVALNGIVIFWVTMPMTDSPAQSARGQGQQSSSHKAGSDLPQSPATANSPVVFAHPAAYVPRASFSAIQLNKPSNVLHQPSPRAHDLRNASVLRALPESPLVPTVPTSSNENISTPSSVVLTEDSDKRAASQEPTSQGPIHSLRKLFWLSKQKEKDTTDMTVHVSVVTQHEVELNDLEGGRAKQDDGESIEQSKQQSEWFR</sequence>
<evidence type="ECO:0000313" key="5">
    <source>
        <dbReference type="Proteomes" id="UP000663840"/>
    </source>
</evidence>
<evidence type="ECO:0008006" key="6">
    <source>
        <dbReference type="Google" id="ProtNLM"/>
    </source>
</evidence>
<feature type="chain" id="PRO_5034970964" description="Transmembrane protein" evidence="3">
    <location>
        <begin position="19"/>
        <end position="388"/>
    </location>
</feature>
<feature type="region of interest" description="Disordered" evidence="1">
    <location>
        <begin position="207"/>
        <end position="234"/>
    </location>
</feature>
<keyword evidence="3" id="KW-0732">Signal</keyword>
<evidence type="ECO:0000313" key="4">
    <source>
        <dbReference type="EMBL" id="CAE6469071.1"/>
    </source>
</evidence>
<keyword evidence="2" id="KW-1133">Transmembrane helix</keyword>
<comment type="caution">
    <text evidence="4">The sequence shown here is derived from an EMBL/GenBank/DDBJ whole genome shotgun (WGS) entry which is preliminary data.</text>
</comment>
<reference evidence="4" key="1">
    <citation type="submission" date="2021-01" db="EMBL/GenBank/DDBJ databases">
        <authorList>
            <person name="Kaushik A."/>
        </authorList>
    </citation>
    <scope>NUCLEOTIDE SEQUENCE</scope>
    <source>
        <strain evidence="4">AG1-1A</strain>
    </source>
</reference>